<dbReference type="AlphaFoldDB" id="A0A813CFQ6"/>
<dbReference type="InterPro" id="IPR000408">
    <property type="entry name" value="Reg_chr_condens"/>
</dbReference>
<dbReference type="PANTHER" id="PTHR22872">
    <property type="entry name" value="BTK-BINDING PROTEIN-RELATED"/>
    <property type="match status" value="1"/>
</dbReference>
<dbReference type="PROSITE" id="PS50012">
    <property type="entry name" value="RCC1_3"/>
    <property type="match status" value="6"/>
</dbReference>
<comment type="caution">
    <text evidence="4">The sequence shown here is derived from an EMBL/GenBank/DDBJ whole genome shotgun (WGS) entry which is preliminary data.</text>
</comment>
<keyword evidence="5" id="KW-1185">Reference proteome</keyword>
<dbReference type="Pfam" id="PF25390">
    <property type="entry name" value="WD40_RLD"/>
    <property type="match status" value="1"/>
</dbReference>
<dbReference type="PROSITE" id="PS00626">
    <property type="entry name" value="RCC1_2"/>
    <property type="match status" value="4"/>
</dbReference>
<dbReference type="Proteomes" id="UP000601435">
    <property type="component" value="Unassembled WGS sequence"/>
</dbReference>
<feature type="repeat" description="RCC1" evidence="2">
    <location>
        <begin position="96"/>
        <end position="147"/>
    </location>
</feature>
<feature type="repeat" description="RCC1" evidence="2">
    <location>
        <begin position="301"/>
        <end position="335"/>
    </location>
</feature>
<dbReference type="InterPro" id="IPR009091">
    <property type="entry name" value="RCC1/BLIP-II"/>
</dbReference>
<feature type="repeat" description="RCC1" evidence="2">
    <location>
        <begin position="199"/>
        <end position="249"/>
    </location>
</feature>
<reference evidence="4" key="1">
    <citation type="submission" date="2021-02" db="EMBL/GenBank/DDBJ databases">
        <authorList>
            <person name="Dougan E. K."/>
            <person name="Rhodes N."/>
            <person name="Thang M."/>
            <person name="Chan C."/>
        </authorList>
    </citation>
    <scope>NUCLEOTIDE SEQUENCE</scope>
</reference>
<evidence type="ECO:0000256" key="1">
    <source>
        <dbReference type="ARBA" id="ARBA00022737"/>
    </source>
</evidence>
<feature type="repeat" description="RCC1" evidence="2">
    <location>
        <begin position="148"/>
        <end position="198"/>
    </location>
</feature>
<feature type="repeat" description="RCC1" evidence="2">
    <location>
        <begin position="250"/>
        <end position="300"/>
    </location>
</feature>
<accession>A0A813CFQ6</accession>
<protein>
    <submittedName>
        <fullName evidence="4">UVR8 protein</fullName>
    </submittedName>
</protein>
<feature type="domain" description="RCC1-like" evidence="3">
    <location>
        <begin position="2"/>
        <end position="329"/>
    </location>
</feature>
<organism evidence="4 5">
    <name type="scientific">Symbiodinium necroappetens</name>
    <dbReference type="NCBI Taxonomy" id="1628268"/>
    <lineage>
        <taxon>Eukaryota</taxon>
        <taxon>Sar</taxon>
        <taxon>Alveolata</taxon>
        <taxon>Dinophyceae</taxon>
        <taxon>Suessiales</taxon>
        <taxon>Symbiodiniaceae</taxon>
        <taxon>Symbiodinium</taxon>
    </lineage>
</organism>
<dbReference type="EMBL" id="CAJNJA010095064">
    <property type="protein sequence ID" value="CAE7941844.1"/>
    <property type="molecule type" value="Genomic_DNA"/>
</dbReference>
<evidence type="ECO:0000313" key="5">
    <source>
        <dbReference type="Proteomes" id="UP000601435"/>
    </source>
</evidence>
<feature type="non-terminal residue" evidence="4">
    <location>
        <position position="623"/>
    </location>
</feature>
<evidence type="ECO:0000259" key="3">
    <source>
        <dbReference type="Pfam" id="PF25390"/>
    </source>
</evidence>
<sequence>LNDDGELGTGGTERQHAFVHVAVGGKKIVVVAAKFCHTAAITDSGELWTWGWNVAGQLGIGDTENRHAPVKVSVNGQKIVAVAAGESHTAAITDSGELWTWGWNVDGQLGIGDTEIYRHAPVKVSVNGQKIVAVAAGDVHTAAITDSGELWTWGHNGAGQLGIGDTTDRHAPVKVSVNGQKIVAVAAGFRHTAAITDSGELWIWGDNGDGQLGIGDTTDRHAPVKVSVNGQKIVAVAAGTYHTAAVTDSGELWTWGYNGYGQLGVEATADRAAPVQVNVNGQKIVAVAAGSWHTAAITDSGELWTWGDNNAGQLGAGDTRDRHLPVKAAAVPARVSETHIPLCWFRGRRASSSLGEAFLAVRWGSKIPVPRECGVMRSQLAAFLQKCRVHVGAWEATPCPAGSFCPKQVAHCTGAQRCPAGFFCTSPEHVAITGRRVRCAQEGTEGAVAPTPCKAGVWCPAGSTGPPINEGHSGGGDDFRGTEALGIWPGVVIVSALSAISFSVFVGSFWCSSPVTQYDHCGRRVLKIRSPNSISIHDVSVHHFGLRVEVYFGRRAAKPRVVQTQLRSSCETFEFRQSETVMEDGFLYLHFAETVERKYEFPAPDDGGNWGPGAKVRCQPLRP</sequence>
<dbReference type="PRINTS" id="PR00633">
    <property type="entry name" value="RCCNDNSATION"/>
</dbReference>
<dbReference type="InterPro" id="IPR051625">
    <property type="entry name" value="Signaling_Regulatory_Domain"/>
</dbReference>
<evidence type="ECO:0000256" key="2">
    <source>
        <dbReference type="PROSITE-ProRule" id="PRU00235"/>
    </source>
</evidence>
<dbReference type="InterPro" id="IPR058923">
    <property type="entry name" value="RCC1-like_dom"/>
</dbReference>
<proteinExistence type="predicted"/>
<keyword evidence="1" id="KW-0677">Repeat</keyword>
<feature type="repeat" description="RCC1" evidence="2">
    <location>
        <begin position="45"/>
        <end position="95"/>
    </location>
</feature>
<dbReference type="Gene3D" id="2.130.10.30">
    <property type="entry name" value="Regulator of chromosome condensation 1/beta-lactamase-inhibitor protein II"/>
    <property type="match status" value="2"/>
</dbReference>
<evidence type="ECO:0000313" key="4">
    <source>
        <dbReference type="EMBL" id="CAE7941844.1"/>
    </source>
</evidence>
<dbReference type="SUPFAM" id="SSF50985">
    <property type="entry name" value="RCC1/BLIP-II"/>
    <property type="match status" value="1"/>
</dbReference>
<dbReference type="OrthoDB" id="10256179at2759"/>
<name>A0A813CFQ6_9DINO</name>
<gene>
    <name evidence="4" type="primary">UVR8</name>
    <name evidence="4" type="ORF">SNEC2469_LOCUS34434</name>
</gene>